<gene>
    <name evidence="2" type="ORF">HLH17_12565</name>
</gene>
<dbReference type="InterPro" id="IPR045584">
    <property type="entry name" value="Pilin-like"/>
</dbReference>
<dbReference type="AlphaFoldDB" id="A0A7Y2RGX5"/>
<proteinExistence type="predicted"/>
<accession>A0A7Y2RGX5</accession>
<sequence length="191" mass="20511">MQRKEQGFTLIELMVTIAVLAIIVTMAAPSFGNLVAKKRLDTAARDFALVFGEARGQAISLRKNITIKLTCPTEADPSSGETKIVCPANTATTFSWISPDDDIELTSDAIDVVFTGLGSAKQRTKMINNPHFDNTQTDSLTLTPSTDANPSKIEEIVPLEFTLCNAEIETSKIILVSKTGTVDSITTGVCS</sequence>
<keyword evidence="1" id="KW-1133">Transmembrane helix</keyword>
<dbReference type="Pfam" id="PF07963">
    <property type="entry name" value="N_methyl"/>
    <property type="match status" value="1"/>
</dbReference>
<evidence type="ECO:0000313" key="2">
    <source>
        <dbReference type="EMBL" id="NNH78488.1"/>
    </source>
</evidence>
<organism evidence="2 3">
    <name type="scientific">Acinetobacter terrae</name>
    <dbReference type="NCBI Taxonomy" id="2731247"/>
    <lineage>
        <taxon>Bacteria</taxon>
        <taxon>Pseudomonadati</taxon>
        <taxon>Pseudomonadota</taxon>
        <taxon>Gammaproteobacteria</taxon>
        <taxon>Moraxellales</taxon>
        <taxon>Moraxellaceae</taxon>
        <taxon>Acinetobacter</taxon>
        <taxon>Acinetobacter Taxon 24</taxon>
    </lineage>
</organism>
<name>A0A7Y2RGX5_9GAMM</name>
<dbReference type="Proteomes" id="UP000569202">
    <property type="component" value="Unassembled WGS sequence"/>
</dbReference>
<evidence type="ECO:0000313" key="3">
    <source>
        <dbReference type="Proteomes" id="UP000569202"/>
    </source>
</evidence>
<reference evidence="2 3" key="1">
    <citation type="submission" date="2020-04" db="EMBL/GenBank/DDBJ databases">
        <title>Acinetobacter Taxon 24.</title>
        <authorList>
            <person name="Nemec A."/>
            <person name="Radolfova-Krizova L."/>
            <person name="Higgins P.G."/>
            <person name="Spanelova P."/>
        </authorList>
    </citation>
    <scope>NUCLEOTIDE SEQUENCE [LARGE SCALE GENOMIC DNA]</scope>
    <source>
        <strain evidence="2 3">ANC 5380</strain>
    </source>
</reference>
<keyword evidence="1" id="KW-0472">Membrane</keyword>
<dbReference type="RefSeq" id="WP_171540853.1">
    <property type="nucleotide sequence ID" value="NZ_JABERL010000035.1"/>
</dbReference>
<dbReference type="SUPFAM" id="SSF54523">
    <property type="entry name" value="Pili subunits"/>
    <property type="match status" value="1"/>
</dbReference>
<protein>
    <submittedName>
        <fullName evidence="2">Prepilin-type N-terminal cleavage/methylation domain-containing protein</fullName>
    </submittedName>
</protein>
<dbReference type="Gene3D" id="3.30.700.10">
    <property type="entry name" value="Glycoprotein, Type 4 Pilin"/>
    <property type="match status" value="1"/>
</dbReference>
<comment type="caution">
    <text evidence="2">The sequence shown here is derived from an EMBL/GenBank/DDBJ whole genome shotgun (WGS) entry which is preliminary data.</text>
</comment>
<evidence type="ECO:0000256" key="1">
    <source>
        <dbReference type="SAM" id="Phobius"/>
    </source>
</evidence>
<dbReference type="PROSITE" id="PS00409">
    <property type="entry name" value="PROKAR_NTER_METHYL"/>
    <property type="match status" value="1"/>
</dbReference>
<dbReference type="InterPro" id="IPR012902">
    <property type="entry name" value="N_methyl_site"/>
</dbReference>
<dbReference type="EMBL" id="JABERL010000035">
    <property type="protein sequence ID" value="NNH78488.1"/>
    <property type="molecule type" value="Genomic_DNA"/>
</dbReference>
<keyword evidence="1" id="KW-0812">Transmembrane</keyword>
<dbReference type="NCBIfam" id="TIGR02532">
    <property type="entry name" value="IV_pilin_GFxxxE"/>
    <property type="match status" value="1"/>
</dbReference>
<feature type="transmembrane region" description="Helical" evidence="1">
    <location>
        <begin position="7"/>
        <end position="28"/>
    </location>
</feature>